<sequence length="140" mass="15991">FTGKTSAHAFLKSVLQNGVGKHVKQLKRITLNFSEASPSSRHVRKFVENDLVEFARKHPSVVVYAMPEMEQRPSVCVEYLNGREEVASLEKLEPDEILQKLDTYSNRSGVEILKIVKDIHTDHPSIQGQWHLFTNNTHNI</sequence>
<dbReference type="HOGENOM" id="CLU_117700_0_0_1"/>
<dbReference type="AlphaFoldDB" id="H2XYK0"/>
<dbReference type="GO" id="GO:0005762">
    <property type="term" value="C:mitochondrial large ribosomal subunit"/>
    <property type="evidence" value="ECO:0000318"/>
    <property type="project" value="GO_Central"/>
</dbReference>
<dbReference type="Pfam" id="PF05047">
    <property type="entry name" value="L51_S25_CI-B8"/>
    <property type="match status" value="1"/>
</dbReference>
<dbReference type="Proteomes" id="UP000008144">
    <property type="component" value="Chromosome 3"/>
</dbReference>
<dbReference type="InterPro" id="IPR039927">
    <property type="entry name" value="Ribosomal_mL43"/>
</dbReference>
<evidence type="ECO:0000256" key="5">
    <source>
        <dbReference type="ARBA" id="ARBA00023274"/>
    </source>
</evidence>
<proteinExistence type="inferred from homology"/>
<keyword evidence="3" id="KW-0689">Ribosomal protein</keyword>
<dbReference type="SMART" id="SM00916">
    <property type="entry name" value="L51_S25_CI-B8"/>
    <property type="match status" value="1"/>
</dbReference>
<dbReference type="SUPFAM" id="SSF52833">
    <property type="entry name" value="Thioredoxin-like"/>
    <property type="match status" value="1"/>
</dbReference>
<organism evidence="8 9">
    <name type="scientific">Ciona intestinalis</name>
    <name type="common">Transparent sea squirt</name>
    <name type="synonym">Ascidia intestinalis</name>
    <dbReference type="NCBI Taxonomy" id="7719"/>
    <lineage>
        <taxon>Eukaryota</taxon>
        <taxon>Metazoa</taxon>
        <taxon>Chordata</taxon>
        <taxon>Tunicata</taxon>
        <taxon>Ascidiacea</taxon>
        <taxon>Phlebobranchia</taxon>
        <taxon>Cionidae</taxon>
        <taxon>Ciona</taxon>
    </lineage>
</organism>
<evidence type="ECO:0000313" key="9">
    <source>
        <dbReference type="Proteomes" id="UP000008144"/>
    </source>
</evidence>
<protein>
    <recommendedName>
        <fullName evidence="6">Large ribosomal subunit protein mL43</fullName>
    </recommendedName>
</protein>
<dbReference type="Ensembl" id="ENSCINT00000031506.1">
    <property type="protein sequence ID" value="ENSCINP00000034734.1"/>
    <property type="gene ID" value="ENSCING00000022368.1"/>
</dbReference>
<keyword evidence="9" id="KW-1185">Reference proteome</keyword>
<reference evidence="8" key="4">
    <citation type="submission" date="2025-09" db="UniProtKB">
        <authorList>
            <consortium name="Ensembl"/>
        </authorList>
    </citation>
    <scope>IDENTIFICATION</scope>
</reference>
<keyword evidence="5" id="KW-0687">Ribonucleoprotein</keyword>
<comment type="similarity">
    <text evidence="2">Belongs to the mitochondrion-specific ribosomal protein mL43 family.</text>
</comment>
<dbReference type="PANTHER" id="PTHR21396">
    <property type="entry name" value="39S RIBOSOMAL PROTEIN L43"/>
    <property type="match status" value="1"/>
</dbReference>
<dbReference type="GeneTree" id="ENSGT00390000015375"/>
<keyword evidence="4" id="KW-0496">Mitochondrion</keyword>
<dbReference type="GO" id="GO:0003735">
    <property type="term" value="F:structural constituent of ribosome"/>
    <property type="evidence" value="ECO:0000318"/>
    <property type="project" value="GO_Central"/>
</dbReference>
<evidence type="ECO:0000256" key="4">
    <source>
        <dbReference type="ARBA" id="ARBA00023128"/>
    </source>
</evidence>
<evidence type="ECO:0000256" key="1">
    <source>
        <dbReference type="ARBA" id="ARBA00004173"/>
    </source>
</evidence>
<name>H2XYK0_CIOIN</name>
<dbReference type="OMA" id="ISKWIDL"/>
<evidence type="ECO:0000259" key="7">
    <source>
        <dbReference type="SMART" id="SM00916"/>
    </source>
</evidence>
<feature type="domain" description="Ribosomal protein/NADH dehydrogenase" evidence="7">
    <location>
        <begin position="35"/>
        <end position="108"/>
    </location>
</feature>
<evidence type="ECO:0000256" key="6">
    <source>
        <dbReference type="ARBA" id="ARBA00035188"/>
    </source>
</evidence>
<reference evidence="8" key="2">
    <citation type="journal article" date="2008" name="Genome Biol.">
        <title>Improved genome assembly and evidence-based global gene model set for the chordate Ciona intestinalis: new insight into intron and operon populations.</title>
        <authorList>
            <person name="Satou Y."/>
            <person name="Mineta K."/>
            <person name="Ogasawara M."/>
            <person name="Sasakura Y."/>
            <person name="Shoguchi E."/>
            <person name="Ueno K."/>
            <person name="Yamada L."/>
            <person name="Matsumoto J."/>
            <person name="Wasserscheid J."/>
            <person name="Dewar K."/>
            <person name="Wiley G.B."/>
            <person name="Macmil S.L."/>
            <person name="Roe B.A."/>
            <person name="Zeller R.W."/>
            <person name="Hastings K.E."/>
            <person name="Lemaire P."/>
            <person name="Lindquist E."/>
            <person name="Endo T."/>
            <person name="Hotta K."/>
            <person name="Inaba K."/>
        </authorList>
    </citation>
    <scope>NUCLEOTIDE SEQUENCE [LARGE SCALE GENOMIC DNA]</scope>
    <source>
        <strain evidence="8">wild type</strain>
    </source>
</reference>
<dbReference type="PANTHER" id="PTHR21396:SF2">
    <property type="entry name" value="LARGE RIBOSOMAL SUBUNIT PROTEIN ML43"/>
    <property type="match status" value="1"/>
</dbReference>
<dbReference type="GO" id="GO:0032543">
    <property type="term" value="P:mitochondrial translation"/>
    <property type="evidence" value="ECO:0007669"/>
    <property type="project" value="InterPro"/>
</dbReference>
<dbReference type="EMBL" id="EAAA01001645">
    <property type="status" value="NOT_ANNOTATED_CDS"/>
    <property type="molecule type" value="Genomic_DNA"/>
</dbReference>
<dbReference type="STRING" id="7719.ENSCINP00000034734"/>
<evidence type="ECO:0000313" key="8">
    <source>
        <dbReference type="Ensembl" id="ENSCINP00000034734.1"/>
    </source>
</evidence>
<dbReference type="FunCoup" id="H2XYK0">
    <property type="interactions" value="402"/>
</dbReference>
<evidence type="ECO:0000256" key="2">
    <source>
        <dbReference type="ARBA" id="ARBA00006073"/>
    </source>
</evidence>
<dbReference type="InParanoid" id="H2XYK0"/>
<dbReference type="InterPro" id="IPR036249">
    <property type="entry name" value="Thioredoxin-like_sf"/>
</dbReference>
<accession>H2XYK0</accession>
<dbReference type="Gene3D" id="3.40.30.10">
    <property type="entry name" value="Glutaredoxin"/>
    <property type="match status" value="1"/>
</dbReference>
<reference evidence="8" key="3">
    <citation type="submission" date="2025-08" db="UniProtKB">
        <authorList>
            <consortium name="Ensembl"/>
        </authorList>
    </citation>
    <scope>IDENTIFICATION</scope>
</reference>
<reference evidence="9" key="1">
    <citation type="journal article" date="2002" name="Science">
        <title>The draft genome of Ciona intestinalis: insights into chordate and vertebrate origins.</title>
        <authorList>
            <person name="Dehal P."/>
            <person name="Satou Y."/>
            <person name="Campbell R.K."/>
            <person name="Chapman J."/>
            <person name="Degnan B."/>
            <person name="De Tomaso A."/>
            <person name="Davidson B."/>
            <person name="Di Gregorio A."/>
            <person name="Gelpke M."/>
            <person name="Goodstein D.M."/>
            <person name="Harafuji N."/>
            <person name="Hastings K.E."/>
            <person name="Ho I."/>
            <person name="Hotta K."/>
            <person name="Huang W."/>
            <person name="Kawashima T."/>
            <person name="Lemaire P."/>
            <person name="Martinez D."/>
            <person name="Meinertzhagen I.A."/>
            <person name="Necula S."/>
            <person name="Nonaka M."/>
            <person name="Putnam N."/>
            <person name="Rash S."/>
            <person name="Saiga H."/>
            <person name="Satake M."/>
            <person name="Terry A."/>
            <person name="Yamada L."/>
            <person name="Wang H.G."/>
            <person name="Awazu S."/>
            <person name="Azumi K."/>
            <person name="Boore J."/>
            <person name="Branno M."/>
            <person name="Chin-Bow S."/>
            <person name="DeSantis R."/>
            <person name="Doyle S."/>
            <person name="Francino P."/>
            <person name="Keys D.N."/>
            <person name="Haga S."/>
            <person name="Hayashi H."/>
            <person name="Hino K."/>
            <person name="Imai K.S."/>
            <person name="Inaba K."/>
            <person name="Kano S."/>
            <person name="Kobayashi K."/>
            <person name="Kobayashi M."/>
            <person name="Lee B.I."/>
            <person name="Makabe K.W."/>
            <person name="Manohar C."/>
            <person name="Matassi G."/>
            <person name="Medina M."/>
            <person name="Mochizuki Y."/>
            <person name="Mount S."/>
            <person name="Morishita T."/>
            <person name="Miura S."/>
            <person name="Nakayama A."/>
            <person name="Nishizaka S."/>
            <person name="Nomoto H."/>
            <person name="Ohta F."/>
            <person name="Oishi K."/>
            <person name="Rigoutsos I."/>
            <person name="Sano M."/>
            <person name="Sasaki A."/>
            <person name="Sasakura Y."/>
            <person name="Shoguchi E."/>
            <person name="Shin-i T."/>
            <person name="Spagnuolo A."/>
            <person name="Stainier D."/>
            <person name="Suzuki M.M."/>
            <person name="Tassy O."/>
            <person name="Takatori N."/>
            <person name="Tokuoka M."/>
            <person name="Yagi K."/>
            <person name="Yoshizaki F."/>
            <person name="Wada S."/>
            <person name="Zhang C."/>
            <person name="Hyatt P.D."/>
            <person name="Larimer F."/>
            <person name="Detter C."/>
            <person name="Doggett N."/>
            <person name="Glavina T."/>
            <person name="Hawkins T."/>
            <person name="Richardson P."/>
            <person name="Lucas S."/>
            <person name="Kohara Y."/>
            <person name="Levine M."/>
            <person name="Satoh N."/>
            <person name="Rokhsar D.S."/>
        </authorList>
    </citation>
    <scope>NUCLEOTIDE SEQUENCE [LARGE SCALE GENOMIC DNA]</scope>
</reference>
<dbReference type="InterPro" id="IPR007741">
    <property type="entry name" value="Ribosomal_mL43/mS25/NADH_DH"/>
</dbReference>
<evidence type="ECO:0000256" key="3">
    <source>
        <dbReference type="ARBA" id="ARBA00022980"/>
    </source>
</evidence>
<comment type="subcellular location">
    <subcellularLocation>
        <location evidence="1">Mitochondrion</location>
    </subcellularLocation>
</comment>